<dbReference type="Gene3D" id="1.10.10.10">
    <property type="entry name" value="Winged helix-like DNA-binding domain superfamily/Winged helix DNA-binding domain"/>
    <property type="match status" value="1"/>
</dbReference>
<dbReference type="PANTHER" id="PTHR34580:SF3">
    <property type="entry name" value="PROTEIN PAFB"/>
    <property type="match status" value="1"/>
</dbReference>
<dbReference type="InterPro" id="IPR051534">
    <property type="entry name" value="CBASS_pafABC_assoc_protein"/>
</dbReference>
<protein>
    <submittedName>
        <fullName evidence="3">Helix-turn-helix transcriptional regulator</fullName>
    </submittedName>
</protein>
<dbReference type="Pfam" id="PF13280">
    <property type="entry name" value="WYL"/>
    <property type="match status" value="1"/>
</dbReference>
<sequence length="236" mass="26447">MAKSDRLFRLLTALRLLPQPVTAARLAEEMAVSERTIYRDIDSLRAGGALIDGEAGVGYTLTEDPALPPQMFTRIEVESLVLGLAEVRQMGDPALAKAAEMAMAKITATLPERVQRQAIHAVSRSIRFQTRTPPPAHVALLREASWAEQEVSLTYLDQNGSQTQRCIWPLSIVYFDQALMCLAWCCLRQDFRRFHLGQMQDVALSGASFRPRRVPMLRDYIAQVRAVAPRLAETIR</sequence>
<comment type="caution">
    <text evidence="3">The sequence shown here is derived from an EMBL/GenBank/DDBJ whole genome shotgun (WGS) entry which is preliminary data.</text>
</comment>
<evidence type="ECO:0000313" key="3">
    <source>
        <dbReference type="EMBL" id="MFC3181868.1"/>
    </source>
</evidence>
<feature type="domain" description="Helix-turn-helix type 11" evidence="1">
    <location>
        <begin position="6"/>
        <end position="59"/>
    </location>
</feature>
<dbReference type="RefSeq" id="WP_380073452.1">
    <property type="nucleotide sequence ID" value="NZ_JBHRTO010000001.1"/>
</dbReference>
<feature type="domain" description="WYL" evidence="2">
    <location>
        <begin position="137"/>
        <end position="203"/>
    </location>
</feature>
<dbReference type="EMBL" id="JBHRTO010000001">
    <property type="protein sequence ID" value="MFC3181868.1"/>
    <property type="molecule type" value="Genomic_DNA"/>
</dbReference>
<dbReference type="Proteomes" id="UP001595547">
    <property type="component" value="Unassembled WGS sequence"/>
</dbReference>
<dbReference type="Pfam" id="PF08279">
    <property type="entry name" value="HTH_11"/>
    <property type="match status" value="1"/>
</dbReference>
<dbReference type="InterPro" id="IPR036388">
    <property type="entry name" value="WH-like_DNA-bd_sf"/>
</dbReference>
<gene>
    <name evidence="3" type="ORF">ACFOGH_12760</name>
</gene>
<name>A0ABV7J233_9RHOB</name>
<dbReference type="InterPro" id="IPR036390">
    <property type="entry name" value="WH_DNA-bd_sf"/>
</dbReference>
<evidence type="ECO:0000259" key="1">
    <source>
        <dbReference type="Pfam" id="PF08279"/>
    </source>
</evidence>
<dbReference type="SUPFAM" id="SSF46785">
    <property type="entry name" value="Winged helix' DNA-binding domain"/>
    <property type="match status" value="1"/>
</dbReference>
<evidence type="ECO:0000313" key="4">
    <source>
        <dbReference type="Proteomes" id="UP001595547"/>
    </source>
</evidence>
<organism evidence="3 4">
    <name type="scientific">Cypionkella sinensis</name>
    <dbReference type="NCBI Taxonomy" id="1756043"/>
    <lineage>
        <taxon>Bacteria</taxon>
        <taxon>Pseudomonadati</taxon>
        <taxon>Pseudomonadota</taxon>
        <taxon>Alphaproteobacteria</taxon>
        <taxon>Rhodobacterales</taxon>
        <taxon>Paracoccaceae</taxon>
        <taxon>Cypionkella</taxon>
    </lineage>
</organism>
<dbReference type="PROSITE" id="PS52050">
    <property type="entry name" value="WYL"/>
    <property type="match status" value="1"/>
</dbReference>
<dbReference type="PANTHER" id="PTHR34580">
    <property type="match status" value="1"/>
</dbReference>
<dbReference type="InterPro" id="IPR026881">
    <property type="entry name" value="WYL_dom"/>
</dbReference>
<evidence type="ECO:0000259" key="2">
    <source>
        <dbReference type="Pfam" id="PF13280"/>
    </source>
</evidence>
<proteinExistence type="predicted"/>
<keyword evidence="4" id="KW-1185">Reference proteome</keyword>
<reference evidence="4" key="1">
    <citation type="journal article" date="2019" name="Int. J. Syst. Evol. Microbiol.">
        <title>The Global Catalogue of Microorganisms (GCM) 10K type strain sequencing project: providing services to taxonomists for standard genome sequencing and annotation.</title>
        <authorList>
            <consortium name="The Broad Institute Genomics Platform"/>
            <consortium name="The Broad Institute Genome Sequencing Center for Infectious Disease"/>
            <person name="Wu L."/>
            <person name="Ma J."/>
        </authorList>
    </citation>
    <scope>NUCLEOTIDE SEQUENCE [LARGE SCALE GENOMIC DNA]</scope>
    <source>
        <strain evidence="4">KCTC 52039</strain>
    </source>
</reference>
<dbReference type="InterPro" id="IPR013196">
    <property type="entry name" value="HTH_11"/>
</dbReference>
<accession>A0ABV7J233</accession>